<sequence>MLPDCTLTCLERSINTNLDKGSRLEIPTKCKKYIGSIPTSETRARRGRRRRTRCLYESSLAAQKCFVDCVNRQLTTDDREYRYDVEKECSHYDLREIDVCVNVND</sequence>
<protein>
    <submittedName>
        <fullName evidence="1">Uncharacterized protein</fullName>
    </submittedName>
</protein>
<organism evidence="1 2">
    <name type="scientific">Pristionchus mayeri</name>
    <dbReference type="NCBI Taxonomy" id="1317129"/>
    <lineage>
        <taxon>Eukaryota</taxon>
        <taxon>Metazoa</taxon>
        <taxon>Ecdysozoa</taxon>
        <taxon>Nematoda</taxon>
        <taxon>Chromadorea</taxon>
        <taxon>Rhabditida</taxon>
        <taxon>Rhabditina</taxon>
        <taxon>Diplogasteromorpha</taxon>
        <taxon>Diplogasteroidea</taxon>
        <taxon>Neodiplogasteridae</taxon>
        <taxon>Pristionchus</taxon>
    </lineage>
</organism>
<name>A0AAN5D974_9BILA</name>
<evidence type="ECO:0000313" key="2">
    <source>
        <dbReference type="Proteomes" id="UP001328107"/>
    </source>
</evidence>
<proteinExistence type="predicted"/>
<reference evidence="2" key="1">
    <citation type="submission" date="2022-10" db="EMBL/GenBank/DDBJ databases">
        <title>Genome assembly of Pristionchus species.</title>
        <authorList>
            <person name="Yoshida K."/>
            <person name="Sommer R.J."/>
        </authorList>
    </citation>
    <scope>NUCLEOTIDE SEQUENCE [LARGE SCALE GENOMIC DNA]</scope>
    <source>
        <strain evidence="2">RS5460</strain>
    </source>
</reference>
<accession>A0AAN5D974</accession>
<keyword evidence="2" id="KW-1185">Reference proteome</keyword>
<evidence type="ECO:0000313" key="1">
    <source>
        <dbReference type="EMBL" id="GMR59178.1"/>
    </source>
</evidence>
<comment type="caution">
    <text evidence="1">The sequence shown here is derived from an EMBL/GenBank/DDBJ whole genome shotgun (WGS) entry which is preliminary data.</text>
</comment>
<gene>
    <name evidence="1" type="ORF">PMAYCL1PPCAC_29373</name>
</gene>
<dbReference type="Proteomes" id="UP001328107">
    <property type="component" value="Unassembled WGS sequence"/>
</dbReference>
<dbReference type="EMBL" id="BTRK01000006">
    <property type="protein sequence ID" value="GMR59178.1"/>
    <property type="molecule type" value="Genomic_DNA"/>
</dbReference>
<dbReference type="AlphaFoldDB" id="A0AAN5D974"/>